<evidence type="ECO:0000256" key="3">
    <source>
        <dbReference type="SAM" id="MobiDB-lite"/>
    </source>
</evidence>
<proteinExistence type="inferred from homology"/>
<feature type="region of interest" description="Disordered" evidence="3">
    <location>
        <begin position="325"/>
        <end position="350"/>
    </location>
</feature>
<reference evidence="7" key="1">
    <citation type="submission" date="2025-08" db="UniProtKB">
        <authorList>
            <consortium name="RefSeq"/>
        </authorList>
    </citation>
    <scope>IDENTIFICATION</scope>
</reference>
<protein>
    <submittedName>
        <fullName evidence="7">Arrestin domain-containing protein 1-like</fullName>
    </submittedName>
</protein>
<dbReference type="PANTHER" id="PTHR11188:SF17">
    <property type="entry name" value="FI21816P1"/>
    <property type="match status" value="1"/>
</dbReference>
<dbReference type="GO" id="GO:0005737">
    <property type="term" value="C:cytoplasm"/>
    <property type="evidence" value="ECO:0007669"/>
    <property type="project" value="TreeGrafter"/>
</dbReference>
<evidence type="ECO:0000313" key="7">
    <source>
        <dbReference type="RefSeq" id="XP_026732731.1"/>
    </source>
</evidence>
<sequence>MGVKCQLLLNNEGCSLYKTGGEVTGTVNYLVDKPTEFCGATVSLIGTGYCRWQEGSSKNRRTYVGTETYVEQHIDILQLKDHEITQIEPGSYQCPFQFLLPEDAPSTHSDETGSITYKIKVVFKKPGFIKSSAKFSTTIQVYSNPQPTLPEPLIAGFRKEFLFSSKNKFVNIKGEVEKTFINAGEDIMLTVTIQKETGIPITGIRTELVNLMTYTAECNAQHINPTIVNGTTREYSGITEKSETTFRYIIPSFPHLFSIQNSKVIAKEYKARVTVRFPFPHINASLDLPVILNMLDCEIKTGEPSTDQLSTHDLPPSYWQVMNEDINKSDDEEYDGEKKNDYYEPQSSKS</sequence>
<dbReference type="GO" id="GO:0015031">
    <property type="term" value="P:protein transport"/>
    <property type="evidence" value="ECO:0007669"/>
    <property type="project" value="TreeGrafter"/>
</dbReference>
<comment type="similarity">
    <text evidence="1">Belongs to the arrestin family.</text>
</comment>
<feature type="domain" description="Arrestin C-terminal-like" evidence="5">
    <location>
        <begin position="170"/>
        <end position="292"/>
    </location>
</feature>
<evidence type="ECO:0000313" key="6">
    <source>
        <dbReference type="Proteomes" id="UP000322000"/>
    </source>
</evidence>
<dbReference type="SUPFAM" id="SSF81296">
    <property type="entry name" value="E set domains"/>
    <property type="match status" value="2"/>
</dbReference>
<dbReference type="GeneID" id="113497387"/>
<dbReference type="PANTHER" id="PTHR11188">
    <property type="entry name" value="ARRESTIN DOMAIN CONTAINING PROTEIN"/>
    <property type="match status" value="1"/>
</dbReference>
<dbReference type="InterPro" id="IPR050357">
    <property type="entry name" value="Arrestin_domain-protein"/>
</dbReference>
<dbReference type="InterPro" id="IPR014752">
    <property type="entry name" value="Arrestin-like_C"/>
</dbReference>
<dbReference type="Pfam" id="PF00339">
    <property type="entry name" value="Arrestin_N"/>
    <property type="match status" value="1"/>
</dbReference>
<dbReference type="RefSeq" id="XP_026732731.1">
    <property type="nucleotide sequence ID" value="XM_026876930.1"/>
</dbReference>
<dbReference type="OrthoDB" id="2333384at2759"/>
<dbReference type="Proteomes" id="UP000322000">
    <property type="component" value="Chromosome 9"/>
</dbReference>
<dbReference type="InParanoid" id="A0A7E5VX87"/>
<accession>A0A7E5VX87</accession>
<dbReference type="KEGG" id="tnl:113497387"/>
<evidence type="ECO:0000256" key="1">
    <source>
        <dbReference type="ARBA" id="ARBA00005298"/>
    </source>
</evidence>
<gene>
    <name evidence="7" type="primary">LOC113497387</name>
</gene>
<dbReference type="Pfam" id="PF02752">
    <property type="entry name" value="Arrestin_C"/>
    <property type="match status" value="1"/>
</dbReference>
<keyword evidence="2" id="KW-0716">Sensory transduction</keyword>
<evidence type="ECO:0000259" key="5">
    <source>
        <dbReference type="Pfam" id="PF02752"/>
    </source>
</evidence>
<keyword evidence="6" id="KW-1185">Reference proteome</keyword>
<evidence type="ECO:0000259" key="4">
    <source>
        <dbReference type="Pfam" id="PF00339"/>
    </source>
</evidence>
<dbReference type="AlphaFoldDB" id="A0A7E5VX87"/>
<organism evidence="6 7">
    <name type="scientific">Trichoplusia ni</name>
    <name type="common">Cabbage looper</name>
    <dbReference type="NCBI Taxonomy" id="7111"/>
    <lineage>
        <taxon>Eukaryota</taxon>
        <taxon>Metazoa</taxon>
        <taxon>Ecdysozoa</taxon>
        <taxon>Arthropoda</taxon>
        <taxon>Hexapoda</taxon>
        <taxon>Insecta</taxon>
        <taxon>Pterygota</taxon>
        <taxon>Neoptera</taxon>
        <taxon>Endopterygota</taxon>
        <taxon>Lepidoptera</taxon>
        <taxon>Glossata</taxon>
        <taxon>Ditrysia</taxon>
        <taxon>Noctuoidea</taxon>
        <taxon>Noctuidae</taxon>
        <taxon>Plusiinae</taxon>
        <taxon>Trichoplusia</taxon>
    </lineage>
</organism>
<dbReference type="InterPro" id="IPR011022">
    <property type="entry name" value="Arrestin_C-like"/>
</dbReference>
<evidence type="ECO:0000256" key="2">
    <source>
        <dbReference type="ARBA" id="ARBA00022606"/>
    </source>
</evidence>
<dbReference type="InterPro" id="IPR011021">
    <property type="entry name" value="Arrestin-like_N"/>
</dbReference>
<feature type="domain" description="Arrestin-like N-terminal" evidence="4">
    <location>
        <begin position="15"/>
        <end position="142"/>
    </location>
</feature>
<dbReference type="Gene3D" id="2.60.40.640">
    <property type="match status" value="2"/>
</dbReference>
<dbReference type="InterPro" id="IPR014756">
    <property type="entry name" value="Ig_E-set"/>
</dbReference>
<name>A0A7E5VX87_TRINI</name>